<dbReference type="AlphaFoldDB" id="A0A841BDA0"/>
<dbReference type="EMBL" id="JACHMX010000001">
    <property type="protein sequence ID" value="MBB5856940.1"/>
    <property type="molecule type" value="Genomic_DNA"/>
</dbReference>
<reference evidence="1 2" key="1">
    <citation type="submission" date="2020-08" db="EMBL/GenBank/DDBJ databases">
        <title>Sequencing the genomes of 1000 actinobacteria strains.</title>
        <authorList>
            <person name="Klenk H.-P."/>
        </authorList>
    </citation>
    <scope>NUCLEOTIDE SEQUENCE [LARGE SCALE GENOMIC DNA]</scope>
    <source>
        <strain evidence="1 2">DSM 45272</strain>
    </source>
</reference>
<name>A0A841BDA0_9PSEU</name>
<evidence type="ECO:0000313" key="2">
    <source>
        <dbReference type="Proteomes" id="UP000580861"/>
    </source>
</evidence>
<gene>
    <name evidence="1" type="ORF">HDA45_007027</name>
</gene>
<keyword evidence="2" id="KW-1185">Reference proteome</keyword>
<sequence>MIVPVEKDSSEPKAVGWLLWVLGVAQALKKIFADQPEGER</sequence>
<dbReference type="Proteomes" id="UP000580861">
    <property type="component" value="Unassembled WGS sequence"/>
</dbReference>
<proteinExistence type="predicted"/>
<protein>
    <submittedName>
        <fullName evidence="1">Uncharacterized protein</fullName>
    </submittedName>
</protein>
<dbReference type="RefSeq" id="WP_281400826.1">
    <property type="nucleotide sequence ID" value="NZ_JACHMX010000001.1"/>
</dbReference>
<evidence type="ECO:0000313" key="1">
    <source>
        <dbReference type="EMBL" id="MBB5856940.1"/>
    </source>
</evidence>
<comment type="caution">
    <text evidence="1">The sequence shown here is derived from an EMBL/GenBank/DDBJ whole genome shotgun (WGS) entry which is preliminary data.</text>
</comment>
<accession>A0A841BDA0</accession>
<organism evidence="1 2">
    <name type="scientific">Amycolatopsis umgeniensis</name>
    <dbReference type="NCBI Taxonomy" id="336628"/>
    <lineage>
        <taxon>Bacteria</taxon>
        <taxon>Bacillati</taxon>
        <taxon>Actinomycetota</taxon>
        <taxon>Actinomycetes</taxon>
        <taxon>Pseudonocardiales</taxon>
        <taxon>Pseudonocardiaceae</taxon>
        <taxon>Amycolatopsis</taxon>
    </lineage>
</organism>